<dbReference type="InterPro" id="IPR053374">
    <property type="entry name" value="TCP-1_chaperonin"/>
</dbReference>
<evidence type="ECO:0000256" key="5">
    <source>
        <dbReference type="ARBA" id="ARBA00022840"/>
    </source>
</evidence>
<dbReference type="PROSITE" id="PS00750">
    <property type="entry name" value="TCP1_1"/>
    <property type="match status" value="1"/>
</dbReference>
<dbReference type="eggNOG" id="KOG4520">
    <property type="taxonomic scope" value="Eukaryota"/>
</dbReference>
<feature type="coiled-coil region" evidence="8">
    <location>
        <begin position="635"/>
        <end position="662"/>
    </location>
</feature>
<dbReference type="PANTHER" id="PTHR11353">
    <property type="entry name" value="CHAPERONIN"/>
    <property type="match status" value="1"/>
</dbReference>
<dbReference type="GO" id="GO:0005524">
    <property type="term" value="F:ATP binding"/>
    <property type="evidence" value="ECO:0007669"/>
    <property type="project" value="UniProtKB-KW"/>
</dbReference>
<dbReference type="InterPro" id="IPR002194">
    <property type="entry name" value="Chaperonin_TCP-1_CS"/>
</dbReference>
<comment type="similarity">
    <text evidence="2 7">Belongs to the TCP-1 chaperonin family.</text>
</comment>
<evidence type="ECO:0000256" key="3">
    <source>
        <dbReference type="ARBA" id="ARBA00022490"/>
    </source>
</evidence>
<keyword evidence="5 7" id="KW-0067">ATP-binding</keyword>
<dbReference type="FunFam" id="1.10.560.10:FF:000058">
    <property type="entry name" value="T-complex protein 1 subunit zeta"/>
    <property type="match status" value="1"/>
</dbReference>
<dbReference type="FunCoup" id="D0MWH7">
    <property type="interactions" value="574"/>
</dbReference>
<name>D0MWH7_PHYIT</name>
<dbReference type="KEGG" id="pif:PITG_02502"/>
<evidence type="ECO:0000256" key="1">
    <source>
        <dbReference type="ARBA" id="ARBA00004496"/>
    </source>
</evidence>
<dbReference type="SUPFAM" id="SSF52029">
    <property type="entry name" value="GroEL apical domain-like"/>
    <property type="match status" value="1"/>
</dbReference>
<evidence type="ECO:0000256" key="8">
    <source>
        <dbReference type="SAM" id="Coils"/>
    </source>
</evidence>
<dbReference type="PROSITE" id="PS00751">
    <property type="entry name" value="TCP1_2"/>
    <property type="match status" value="1"/>
</dbReference>
<dbReference type="RefSeq" id="XP_002907426.1">
    <property type="nucleotide sequence ID" value="XM_002907380.1"/>
</dbReference>
<dbReference type="Pfam" id="PF00118">
    <property type="entry name" value="Cpn60_TCP1"/>
    <property type="match status" value="1"/>
</dbReference>
<dbReference type="InterPro" id="IPR027409">
    <property type="entry name" value="GroEL-like_apical_dom_sf"/>
</dbReference>
<dbReference type="SUPFAM" id="SSF54849">
    <property type="entry name" value="GroEL-intermediate domain like"/>
    <property type="match status" value="1"/>
</dbReference>
<feature type="region of interest" description="Disordered" evidence="9">
    <location>
        <begin position="735"/>
        <end position="857"/>
    </location>
</feature>
<dbReference type="InParanoid" id="D0MWH7"/>
<dbReference type="InterPro" id="IPR012722">
    <property type="entry name" value="Chap_CCT_zeta"/>
</dbReference>
<keyword evidence="6 7" id="KW-0143">Chaperone</keyword>
<evidence type="ECO:0000256" key="6">
    <source>
        <dbReference type="ARBA" id="ARBA00023186"/>
    </source>
</evidence>
<dbReference type="Gene3D" id="3.50.7.10">
    <property type="entry name" value="GroEL"/>
    <property type="match status" value="1"/>
</dbReference>
<feature type="domain" description="Multiple myeloma tumor-associated protein 2-like N-terminal" evidence="10">
    <location>
        <begin position="590"/>
        <end position="665"/>
    </location>
</feature>
<evidence type="ECO:0000256" key="9">
    <source>
        <dbReference type="SAM" id="MobiDB-lite"/>
    </source>
</evidence>
<dbReference type="VEuPathDB" id="FungiDB:PITG_02502"/>
<evidence type="ECO:0000256" key="2">
    <source>
        <dbReference type="ARBA" id="ARBA00008020"/>
    </source>
</evidence>
<dbReference type="InterPro" id="IPR027413">
    <property type="entry name" value="GROEL-like_equatorial_sf"/>
</dbReference>
<dbReference type="InterPro" id="IPR017998">
    <property type="entry name" value="Chaperone_TCP-1"/>
</dbReference>
<evidence type="ECO:0000256" key="7">
    <source>
        <dbReference type="RuleBase" id="RU004187"/>
    </source>
</evidence>
<dbReference type="STRING" id="403677.D0MWH7"/>
<dbReference type="GO" id="GO:0005737">
    <property type="term" value="C:cytoplasm"/>
    <property type="evidence" value="ECO:0007669"/>
    <property type="project" value="UniProtKB-SubCell"/>
</dbReference>
<dbReference type="GO" id="GO:0016887">
    <property type="term" value="F:ATP hydrolysis activity"/>
    <property type="evidence" value="ECO:0007669"/>
    <property type="project" value="InterPro"/>
</dbReference>
<dbReference type="FunFam" id="3.30.260.10:FF:000017">
    <property type="entry name" value="T-complex protein 1 subunit zeta"/>
    <property type="match status" value="1"/>
</dbReference>
<dbReference type="GO" id="GO:0051082">
    <property type="term" value="F:unfolded protein binding"/>
    <property type="evidence" value="ECO:0007669"/>
    <property type="project" value="InterPro"/>
</dbReference>
<comment type="subcellular location">
    <subcellularLocation>
        <location evidence="1">Cytoplasm</location>
    </subcellularLocation>
</comment>
<evidence type="ECO:0000313" key="12">
    <source>
        <dbReference type="Proteomes" id="UP000006643"/>
    </source>
</evidence>
<sequence length="857" mass="94994">MSYRGMNPNAEIVSKSQALMVNVSASKGLQGVLKSNLGPRGTLKMLVGGAGQIKLTKDGNVLLHEMQIQHPTAALIARAATAQDDVTGDGTTSTVLFIGELLKQAERFLADGLHPRILSEGFELAKDEALRVLDGIKVTPEDILKDRELLCSVARTSLRTKLDQKLADQLTEIITDAVLTIAVPERPIDLHMIEIMHMMHQSSSDTRLVKGLVLDHGSRHPDMPTSLENCYIMTCNVSLEYEKSEVNSGFFYNSADQREKMVEAERKFTDDKVRQIIELKREVCTEENKKSFVIINQKGIDPLSLDMLAKEGILALRRAKRRNMERITLACGGMPINSTDDMDESMLGYAGKVYEQTLGEERYTFVEDVQHPKSCTILIKGPNEHTIAQIKDAIRDGVRAVNNAVEDKGVVPGAAAFELTAHEALNKFKGTVKGRAKLGVQAFSDALLVIPKVLAENSGLDVQDTLIAVQEEHQNSGMPVGIDLFSGEPMLPEQEGIWDNYRVKRQFIHLATTLASQLLLVDEVMRAGKQMGGGVVEAVGIRSSACNTATALACKDTASVRSIAVGHGHARPKQGGGRMSFGKTNYRAGGTRGGADQFKWEDVKNDKYRENYLGHSVQAPVGRWQKGKDLTWYAKANKSQRAEALQSELELAKQRDEDLMNEALGIAPKKRREPVEALSSFEMKELLKRGEAERDGLDVERVEGLGAAPVEAEGFETGPKRTLAERYRDQLASGKADTTYALPGTINTQMTESEAKAARKEARKADKAAKKLKKKERKKEKKAKRRHSDEEDDDNRRRSHYKDEERQARSRSPSLPRRGRDATERSHRYRSRSRSPADRHRRSSPSPSSPSLIFSIP</sequence>
<gene>
    <name evidence="11" type="ORF">PITG_02502</name>
</gene>
<reference evidence="12" key="1">
    <citation type="journal article" date="2009" name="Nature">
        <title>Genome sequence and analysis of the Irish potato famine pathogen Phytophthora infestans.</title>
        <authorList>
            <consortium name="The Broad Institute Genome Sequencing Platform"/>
            <person name="Haas B.J."/>
            <person name="Kamoun S."/>
            <person name="Zody M.C."/>
            <person name="Jiang R.H."/>
            <person name="Handsaker R.E."/>
            <person name="Cano L.M."/>
            <person name="Grabherr M."/>
            <person name="Kodira C.D."/>
            <person name="Raffaele S."/>
            <person name="Torto-Alalibo T."/>
            <person name="Bozkurt T.O."/>
            <person name="Ah-Fong A.M."/>
            <person name="Alvarado L."/>
            <person name="Anderson V.L."/>
            <person name="Armstrong M.R."/>
            <person name="Avrova A."/>
            <person name="Baxter L."/>
            <person name="Beynon J."/>
            <person name="Boevink P.C."/>
            <person name="Bollmann S.R."/>
            <person name="Bos J.I."/>
            <person name="Bulone V."/>
            <person name="Cai G."/>
            <person name="Cakir C."/>
            <person name="Carrington J.C."/>
            <person name="Chawner M."/>
            <person name="Conti L."/>
            <person name="Costanzo S."/>
            <person name="Ewan R."/>
            <person name="Fahlgren N."/>
            <person name="Fischbach M.A."/>
            <person name="Fugelstad J."/>
            <person name="Gilroy E.M."/>
            <person name="Gnerre S."/>
            <person name="Green P.J."/>
            <person name="Grenville-Briggs L.J."/>
            <person name="Griffith J."/>
            <person name="Grunwald N.J."/>
            <person name="Horn K."/>
            <person name="Horner N.R."/>
            <person name="Hu C.H."/>
            <person name="Huitema E."/>
            <person name="Jeong D.H."/>
            <person name="Jones A.M."/>
            <person name="Jones J.D."/>
            <person name="Jones R.W."/>
            <person name="Karlsson E.K."/>
            <person name="Kunjeti S.G."/>
            <person name="Lamour K."/>
            <person name="Liu Z."/>
            <person name="Ma L."/>
            <person name="Maclean D."/>
            <person name="Chibucos M.C."/>
            <person name="McDonald H."/>
            <person name="McWalters J."/>
            <person name="Meijer H.J."/>
            <person name="Morgan W."/>
            <person name="Morris P.F."/>
            <person name="Munro C.A."/>
            <person name="O'Neill K."/>
            <person name="Ospina-Giraldo M."/>
            <person name="Pinzon A."/>
            <person name="Pritchard L."/>
            <person name="Ramsahoye B."/>
            <person name="Ren Q."/>
            <person name="Restrepo S."/>
            <person name="Roy S."/>
            <person name="Sadanandom A."/>
            <person name="Savidor A."/>
            <person name="Schornack S."/>
            <person name="Schwartz D.C."/>
            <person name="Schumann U.D."/>
            <person name="Schwessinger B."/>
            <person name="Seyer L."/>
            <person name="Sharpe T."/>
            <person name="Silvar C."/>
            <person name="Song J."/>
            <person name="Studholme D.J."/>
            <person name="Sykes S."/>
            <person name="Thines M."/>
            <person name="van de Vondervoort P.J."/>
            <person name="Phuntumart V."/>
            <person name="Wawra S."/>
            <person name="Weide R."/>
            <person name="Win J."/>
            <person name="Young C."/>
            <person name="Zhou S."/>
            <person name="Fry W."/>
            <person name="Meyers B.C."/>
            <person name="van West P."/>
            <person name="Ristaino J."/>
            <person name="Govers F."/>
            <person name="Birch P.R."/>
            <person name="Whisson S.C."/>
            <person name="Judelson H.S."/>
            <person name="Nusbaum C."/>
        </authorList>
    </citation>
    <scope>NUCLEOTIDE SEQUENCE [LARGE SCALE GENOMIC DNA]</scope>
    <source>
        <strain evidence="12">T30-4</strain>
    </source>
</reference>
<keyword evidence="4 7" id="KW-0547">Nucleotide-binding</keyword>
<dbReference type="InterPro" id="IPR002423">
    <property type="entry name" value="Cpn60/GroEL/TCP-1"/>
</dbReference>
<dbReference type="NCBIfam" id="TIGR02347">
    <property type="entry name" value="chap_CCT_zeta"/>
    <property type="match status" value="1"/>
</dbReference>
<keyword evidence="8" id="KW-0175">Coiled coil</keyword>
<feature type="compositionally biased region" description="Basic residues" evidence="9">
    <location>
        <begin position="827"/>
        <end position="843"/>
    </location>
</feature>
<dbReference type="Gene3D" id="3.30.260.10">
    <property type="entry name" value="TCP-1-like chaperonin intermediate domain"/>
    <property type="match status" value="1"/>
</dbReference>
<organism evidence="11 12">
    <name type="scientific">Phytophthora infestans (strain T30-4)</name>
    <name type="common">Potato late blight agent</name>
    <dbReference type="NCBI Taxonomy" id="403677"/>
    <lineage>
        <taxon>Eukaryota</taxon>
        <taxon>Sar</taxon>
        <taxon>Stramenopiles</taxon>
        <taxon>Oomycota</taxon>
        <taxon>Peronosporomycetes</taxon>
        <taxon>Peronosporales</taxon>
        <taxon>Peronosporaceae</taxon>
        <taxon>Phytophthora</taxon>
    </lineage>
</organism>
<dbReference type="PROSITE" id="PS00995">
    <property type="entry name" value="TCP1_3"/>
    <property type="match status" value="1"/>
</dbReference>
<dbReference type="GO" id="GO:0140662">
    <property type="term" value="F:ATP-dependent protein folding chaperone"/>
    <property type="evidence" value="ECO:0007669"/>
    <property type="project" value="InterPro"/>
</dbReference>
<dbReference type="GeneID" id="9470111"/>
<keyword evidence="3" id="KW-0963">Cytoplasm</keyword>
<dbReference type="InterPro" id="IPR019315">
    <property type="entry name" value="MMTA2_N"/>
</dbReference>
<dbReference type="CDD" id="cd03342">
    <property type="entry name" value="TCP1_zeta"/>
    <property type="match status" value="1"/>
</dbReference>
<dbReference type="NCBIfam" id="NF041083">
    <property type="entry name" value="thermosome_beta"/>
    <property type="match status" value="1"/>
</dbReference>
<keyword evidence="12" id="KW-1185">Reference proteome</keyword>
<dbReference type="EMBL" id="DS028120">
    <property type="protein sequence ID" value="EEY63990.1"/>
    <property type="molecule type" value="Genomic_DNA"/>
</dbReference>
<dbReference type="Gene3D" id="1.10.560.10">
    <property type="entry name" value="GroEL-like equatorial domain"/>
    <property type="match status" value="1"/>
</dbReference>
<evidence type="ECO:0000313" key="11">
    <source>
        <dbReference type="EMBL" id="EEY63990.1"/>
    </source>
</evidence>
<dbReference type="Proteomes" id="UP000006643">
    <property type="component" value="Unassembled WGS sequence"/>
</dbReference>
<dbReference type="Pfam" id="PF10159">
    <property type="entry name" value="MMtag"/>
    <property type="match status" value="1"/>
</dbReference>
<dbReference type="FunFam" id="3.50.7.10:FF:000004">
    <property type="entry name" value="T-complex protein 1 subunit zeta"/>
    <property type="match status" value="1"/>
</dbReference>
<accession>D0MWH7</accession>
<feature type="compositionally biased region" description="Basic and acidic residues" evidence="9">
    <location>
        <begin position="753"/>
        <end position="769"/>
    </location>
</feature>
<proteinExistence type="inferred from homology"/>
<evidence type="ECO:0000259" key="10">
    <source>
        <dbReference type="Pfam" id="PF10159"/>
    </source>
</evidence>
<dbReference type="PRINTS" id="PR00304">
    <property type="entry name" value="TCOMPLEXTCP1"/>
</dbReference>
<feature type="compositionally biased region" description="Basic residues" evidence="9">
    <location>
        <begin position="770"/>
        <end position="786"/>
    </location>
</feature>
<dbReference type="OrthoDB" id="10052040at2759"/>
<dbReference type="HOGENOM" id="CLU_333585_0_0_1"/>
<dbReference type="eggNOG" id="KOG0359">
    <property type="taxonomic scope" value="Eukaryota"/>
</dbReference>
<dbReference type="AlphaFoldDB" id="D0MWH7"/>
<dbReference type="FunFam" id="1.10.560.10:FF:000038">
    <property type="entry name" value="Chaperonin containing TCP1 subunit 6B"/>
    <property type="match status" value="1"/>
</dbReference>
<dbReference type="InterPro" id="IPR027410">
    <property type="entry name" value="TCP-1-like_intermed_sf"/>
</dbReference>
<protein>
    <submittedName>
        <fullName evidence="11">T-complex protein 1 subunit zeta</fullName>
    </submittedName>
</protein>
<dbReference type="SUPFAM" id="SSF48592">
    <property type="entry name" value="GroEL equatorial domain-like"/>
    <property type="match status" value="1"/>
</dbReference>
<evidence type="ECO:0000256" key="4">
    <source>
        <dbReference type="ARBA" id="ARBA00022741"/>
    </source>
</evidence>